<keyword evidence="5 7" id="KW-0378">Hydrolase</keyword>
<dbReference type="Pfam" id="PF10502">
    <property type="entry name" value="Peptidase_S26"/>
    <property type="match status" value="1"/>
</dbReference>
<keyword evidence="7" id="KW-0645">Protease</keyword>
<comment type="subcellular location">
    <subcellularLocation>
        <location evidence="2">Cell membrane</location>
        <topology evidence="2">Single-pass type II membrane protein</topology>
    </subcellularLocation>
    <subcellularLocation>
        <location evidence="7">Membrane</location>
        <topology evidence="7">Single-pass type II membrane protein</topology>
    </subcellularLocation>
</comment>
<comment type="similarity">
    <text evidence="3 7">Belongs to the peptidase S26 family.</text>
</comment>
<dbReference type="CDD" id="cd06530">
    <property type="entry name" value="S26_SPase_I"/>
    <property type="match status" value="1"/>
</dbReference>
<feature type="domain" description="Peptidase S26" evidence="8">
    <location>
        <begin position="36"/>
        <end position="187"/>
    </location>
</feature>
<dbReference type="AlphaFoldDB" id="A0A7Y6VF22"/>
<dbReference type="EC" id="3.4.21.89" evidence="4 7"/>
<dbReference type="GO" id="GO:0006465">
    <property type="term" value="P:signal peptide processing"/>
    <property type="evidence" value="ECO:0007669"/>
    <property type="project" value="InterPro"/>
</dbReference>
<evidence type="ECO:0000256" key="3">
    <source>
        <dbReference type="ARBA" id="ARBA00009370"/>
    </source>
</evidence>
<evidence type="ECO:0000313" key="9">
    <source>
        <dbReference type="EMBL" id="NVH37147.1"/>
    </source>
</evidence>
<dbReference type="PANTHER" id="PTHR43390">
    <property type="entry name" value="SIGNAL PEPTIDASE I"/>
    <property type="match status" value="1"/>
</dbReference>
<dbReference type="PANTHER" id="PTHR43390:SF1">
    <property type="entry name" value="CHLOROPLAST PROCESSING PEPTIDASE"/>
    <property type="match status" value="1"/>
</dbReference>
<evidence type="ECO:0000256" key="6">
    <source>
        <dbReference type="PIRSR" id="PIRSR600223-1"/>
    </source>
</evidence>
<dbReference type="PROSITE" id="PS00761">
    <property type="entry name" value="SPASE_I_3"/>
    <property type="match status" value="1"/>
</dbReference>
<reference evidence="9 10" key="1">
    <citation type="submission" date="2020-06" db="EMBL/GenBank/DDBJ databases">
        <title>Pan-genome analysis of Streptococcus suis serotype 2 revealed genomic diversity among strains of different virulence.</title>
        <authorList>
            <person name="Guo G."/>
            <person name="Zhang W."/>
        </authorList>
    </citation>
    <scope>NUCLEOTIDE SEQUENCE [LARGE SCALE GENOMIC DNA]</scope>
    <source>
        <strain evidence="9 10">ZJ92091101</strain>
    </source>
</reference>
<dbReference type="InterPro" id="IPR036286">
    <property type="entry name" value="LexA/Signal_pep-like_sf"/>
</dbReference>
<dbReference type="InterPro" id="IPR019533">
    <property type="entry name" value="Peptidase_S26"/>
</dbReference>
<evidence type="ECO:0000256" key="2">
    <source>
        <dbReference type="ARBA" id="ARBA00004401"/>
    </source>
</evidence>
<dbReference type="Proteomes" id="UP000548355">
    <property type="component" value="Unassembled WGS sequence"/>
</dbReference>
<accession>A0A7Y6VF22</accession>
<feature type="transmembrane region" description="Helical" evidence="7">
    <location>
        <begin position="38"/>
        <end position="59"/>
    </location>
</feature>
<dbReference type="PRINTS" id="PR00727">
    <property type="entry name" value="LEADERPTASE"/>
</dbReference>
<sequence>MNSSNLRGKKLPKTSDLQAVYQQAKYKKTFWETIRSTVFMLVVVAAFAVLIAVLFLPILRIYGNSMKGTLNSGDIVVSVKSNDFESSDVVAFYYNNNILVKHVIAEAGDWVDMDKQGNVYVNNQRLDEPYLANRDYSHTDIEFPYQVPENRIFVMGDNRKESIDSRNNAIGTVSNEQIVGKLVFKIWPLPELGWIE</sequence>
<proteinExistence type="inferred from homology"/>
<organism evidence="9 10">
    <name type="scientific">Streptococcus suis</name>
    <dbReference type="NCBI Taxonomy" id="1307"/>
    <lineage>
        <taxon>Bacteria</taxon>
        <taxon>Bacillati</taxon>
        <taxon>Bacillota</taxon>
        <taxon>Bacilli</taxon>
        <taxon>Lactobacillales</taxon>
        <taxon>Streptococcaceae</taxon>
        <taxon>Streptococcus</taxon>
    </lineage>
</organism>
<evidence type="ECO:0000256" key="5">
    <source>
        <dbReference type="ARBA" id="ARBA00022801"/>
    </source>
</evidence>
<keyword evidence="7" id="KW-1133">Transmembrane helix</keyword>
<dbReference type="SUPFAM" id="SSF51306">
    <property type="entry name" value="LexA/Signal peptidase"/>
    <property type="match status" value="1"/>
</dbReference>
<dbReference type="GO" id="GO:0004252">
    <property type="term" value="F:serine-type endopeptidase activity"/>
    <property type="evidence" value="ECO:0007669"/>
    <property type="project" value="InterPro"/>
</dbReference>
<dbReference type="GO" id="GO:0005886">
    <property type="term" value="C:plasma membrane"/>
    <property type="evidence" value="ECO:0007669"/>
    <property type="project" value="UniProtKB-SubCell"/>
</dbReference>
<dbReference type="RefSeq" id="WP_009909452.1">
    <property type="nucleotide sequence ID" value="NZ_BCCV01000003.1"/>
</dbReference>
<feature type="active site" evidence="6">
    <location>
        <position position="101"/>
    </location>
</feature>
<comment type="caution">
    <text evidence="9">The sequence shown here is derived from an EMBL/GenBank/DDBJ whole genome shotgun (WGS) entry which is preliminary data.</text>
</comment>
<evidence type="ECO:0000313" key="10">
    <source>
        <dbReference type="Proteomes" id="UP000548355"/>
    </source>
</evidence>
<evidence type="ECO:0000256" key="7">
    <source>
        <dbReference type="RuleBase" id="RU362042"/>
    </source>
</evidence>
<dbReference type="NCBIfam" id="TIGR02227">
    <property type="entry name" value="sigpep_I_bact"/>
    <property type="match status" value="1"/>
</dbReference>
<feature type="active site" evidence="6">
    <location>
        <position position="65"/>
    </location>
</feature>
<dbReference type="EMBL" id="JABXEU010000021">
    <property type="protein sequence ID" value="NVH37147.1"/>
    <property type="molecule type" value="Genomic_DNA"/>
</dbReference>
<dbReference type="Gene3D" id="2.10.109.10">
    <property type="entry name" value="Umud Fragment, subunit A"/>
    <property type="match status" value="1"/>
</dbReference>
<gene>
    <name evidence="9" type="primary">lepB</name>
    <name evidence="9" type="ORF">HU146_07790</name>
</gene>
<comment type="catalytic activity">
    <reaction evidence="1 7">
        <text>Cleavage of hydrophobic, N-terminal signal or leader sequences from secreted and periplasmic proteins.</text>
        <dbReference type="EC" id="3.4.21.89"/>
    </reaction>
</comment>
<dbReference type="InterPro" id="IPR019758">
    <property type="entry name" value="Pept_S26A_signal_pept_1_CS"/>
</dbReference>
<name>A0A7Y6VF22_STRSU</name>
<keyword evidence="7" id="KW-0812">Transmembrane</keyword>
<protein>
    <recommendedName>
        <fullName evidence="4 7">Signal peptidase I</fullName>
        <ecNumber evidence="4 7">3.4.21.89</ecNumber>
    </recommendedName>
</protein>
<evidence type="ECO:0000259" key="8">
    <source>
        <dbReference type="Pfam" id="PF10502"/>
    </source>
</evidence>
<evidence type="ECO:0000256" key="1">
    <source>
        <dbReference type="ARBA" id="ARBA00000677"/>
    </source>
</evidence>
<dbReference type="InterPro" id="IPR000223">
    <property type="entry name" value="Pept_S26A_signal_pept_1"/>
</dbReference>
<keyword evidence="7" id="KW-0472">Membrane</keyword>
<evidence type="ECO:0000256" key="4">
    <source>
        <dbReference type="ARBA" id="ARBA00013208"/>
    </source>
</evidence>
<dbReference type="GO" id="GO:0009003">
    <property type="term" value="F:signal peptidase activity"/>
    <property type="evidence" value="ECO:0007669"/>
    <property type="project" value="UniProtKB-EC"/>
</dbReference>